<comment type="caution">
    <text evidence="2">The sequence shown here is derived from an EMBL/GenBank/DDBJ whole genome shotgun (WGS) entry which is preliminary data.</text>
</comment>
<dbReference type="InterPro" id="IPR012902">
    <property type="entry name" value="N_methyl_site"/>
</dbReference>
<dbReference type="Proteomes" id="UP000288102">
    <property type="component" value="Unassembled WGS sequence"/>
</dbReference>
<gene>
    <name evidence="2" type="ORF">D0817_25570</name>
</gene>
<dbReference type="AlphaFoldDB" id="A0A433ZZS3"/>
<proteinExistence type="predicted"/>
<sequence>MERSAGFTLVEILVTLLVVAVLAA</sequence>
<evidence type="ECO:0000313" key="3">
    <source>
        <dbReference type="Proteomes" id="UP000288102"/>
    </source>
</evidence>
<accession>A0A433ZZS3</accession>
<dbReference type="EMBL" id="QWDM01000142">
    <property type="protein sequence ID" value="RUT67606.1"/>
    <property type="molecule type" value="Genomic_DNA"/>
</dbReference>
<keyword evidence="1" id="KW-0812">Transmembrane</keyword>
<dbReference type="NCBIfam" id="TIGR02532">
    <property type="entry name" value="IV_pilin_GFxxxE"/>
    <property type="match status" value="1"/>
</dbReference>
<reference evidence="3" key="1">
    <citation type="journal article" date="2019" name="Syst. Appl. Microbiol.">
        <title>Flavobacterium circumlabens sp. nov. and Flavobacterium cupreum sp. nov., two psychrotrophic species isolated from Antarctic environmental samples.</title>
        <authorList>
            <person name="Kralova S."/>
            <person name="Busse H.-J."/>
            <person name="Svec P."/>
            <person name="Maslanova I."/>
            <person name="Stankova E."/>
            <person name="Bartak M."/>
            <person name="Sedlacek I."/>
        </authorList>
    </citation>
    <scope>NUCLEOTIDE SEQUENCE [LARGE SCALE GENOMIC DNA]</scope>
    <source>
        <strain evidence="3">CCM 8825</strain>
    </source>
</reference>
<dbReference type="Pfam" id="PF07963">
    <property type="entry name" value="N_methyl"/>
    <property type="match status" value="1"/>
</dbReference>
<keyword evidence="3" id="KW-1185">Reference proteome</keyword>
<evidence type="ECO:0000313" key="2">
    <source>
        <dbReference type="EMBL" id="RUT67606.1"/>
    </source>
</evidence>
<protein>
    <submittedName>
        <fullName evidence="2">Prepilin-type N-terminal cleavage/methylation domain-containing protein</fullName>
    </submittedName>
</protein>
<organism evidence="2 3">
    <name type="scientific">Flavobacterium cupreum</name>
    <dbReference type="NCBI Taxonomy" id="2133766"/>
    <lineage>
        <taxon>Bacteria</taxon>
        <taxon>Pseudomonadati</taxon>
        <taxon>Bacteroidota</taxon>
        <taxon>Flavobacteriia</taxon>
        <taxon>Flavobacteriales</taxon>
        <taxon>Flavobacteriaceae</taxon>
        <taxon>Flavobacterium</taxon>
    </lineage>
</organism>
<feature type="transmembrane region" description="Helical" evidence="1">
    <location>
        <begin position="6"/>
        <end position="23"/>
    </location>
</feature>
<name>A0A433ZZS3_9FLAO</name>
<evidence type="ECO:0000256" key="1">
    <source>
        <dbReference type="SAM" id="Phobius"/>
    </source>
</evidence>
<keyword evidence="1" id="KW-1133">Transmembrane helix</keyword>
<feature type="non-terminal residue" evidence="2">
    <location>
        <position position="24"/>
    </location>
</feature>
<keyword evidence="1" id="KW-0472">Membrane</keyword>